<dbReference type="EMBL" id="MU007011">
    <property type="protein sequence ID" value="KAF2436016.1"/>
    <property type="molecule type" value="Genomic_DNA"/>
</dbReference>
<keyword evidence="4" id="KW-1185">Reference proteome</keyword>
<feature type="compositionally biased region" description="Pro residues" evidence="1">
    <location>
        <begin position="171"/>
        <end position="181"/>
    </location>
</feature>
<dbReference type="AlphaFoldDB" id="A0A9P4P3P8"/>
<comment type="caution">
    <text evidence="3">The sequence shown here is derived from an EMBL/GenBank/DDBJ whole genome shotgun (WGS) entry which is preliminary data.</text>
</comment>
<accession>A0A9P4P3P8</accession>
<sequence>MPPLLPSIHYASPLNLHSNGDILPELLPRLSTLSGLVKRNFLTTPLRTLSKRQDSVVLNGPVPAPGYKKDSSLAPGAVAGITIGAVAGFLLIIILLYTLFNPNQVNSPLVAEEIVVTRPPPRQRSRSPRRSHRSHRSSREMREVRRSRSPRQQPQQQQRIIVEETTRVIPGAPPPPPPPPMSVVSERIVEERRHSRGPPPIRRVDGDDIVEVIEEGSSIADAPPRRERRRRNSGYRSVDPNQFGGGDYPQRPVRSRRYS</sequence>
<organism evidence="3 4">
    <name type="scientific">Tothia fuscella</name>
    <dbReference type="NCBI Taxonomy" id="1048955"/>
    <lineage>
        <taxon>Eukaryota</taxon>
        <taxon>Fungi</taxon>
        <taxon>Dikarya</taxon>
        <taxon>Ascomycota</taxon>
        <taxon>Pezizomycotina</taxon>
        <taxon>Dothideomycetes</taxon>
        <taxon>Pleosporomycetidae</taxon>
        <taxon>Venturiales</taxon>
        <taxon>Cylindrosympodiaceae</taxon>
        <taxon>Tothia</taxon>
    </lineage>
</organism>
<gene>
    <name evidence="3" type="ORF">EJ08DRAFT_221879</name>
</gene>
<dbReference type="OrthoDB" id="5423884at2759"/>
<keyword evidence="2" id="KW-0472">Membrane</keyword>
<dbReference type="Proteomes" id="UP000800235">
    <property type="component" value="Unassembled WGS sequence"/>
</dbReference>
<evidence type="ECO:0000256" key="2">
    <source>
        <dbReference type="SAM" id="Phobius"/>
    </source>
</evidence>
<name>A0A9P4P3P8_9PEZI</name>
<keyword evidence="2" id="KW-1133">Transmembrane helix</keyword>
<feature type="compositionally biased region" description="Basic and acidic residues" evidence="1">
    <location>
        <begin position="137"/>
        <end position="146"/>
    </location>
</feature>
<evidence type="ECO:0000256" key="1">
    <source>
        <dbReference type="SAM" id="MobiDB-lite"/>
    </source>
</evidence>
<protein>
    <submittedName>
        <fullName evidence="3">Uncharacterized protein</fullName>
    </submittedName>
</protein>
<feature type="region of interest" description="Disordered" evidence="1">
    <location>
        <begin position="118"/>
        <end position="183"/>
    </location>
</feature>
<feature type="region of interest" description="Disordered" evidence="1">
    <location>
        <begin position="190"/>
        <end position="209"/>
    </location>
</feature>
<keyword evidence="2" id="KW-0812">Transmembrane</keyword>
<proteinExistence type="predicted"/>
<feature type="compositionally biased region" description="Basic residues" evidence="1">
    <location>
        <begin position="121"/>
        <end position="136"/>
    </location>
</feature>
<evidence type="ECO:0000313" key="4">
    <source>
        <dbReference type="Proteomes" id="UP000800235"/>
    </source>
</evidence>
<feature type="region of interest" description="Disordered" evidence="1">
    <location>
        <begin position="214"/>
        <end position="259"/>
    </location>
</feature>
<evidence type="ECO:0000313" key="3">
    <source>
        <dbReference type="EMBL" id="KAF2436016.1"/>
    </source>
</evidence>
<feature type="transmembrane region" description="Helical" evidence="2">
    <location>
        <begin position="77"/>
        <end position="100"/>
    </location>
</feature>
<reference evidence="3" key="1">
    <citation type="journal article" date="2020" name="Stud. Mycol.">
        <title>101 Dothideomycetes genomes: a test case for predicting lifestyles and emergence of pathogens.</title>
        <authorList>
            <person name="Haridas S."/>
            <person name="Albert R."/>
            <person name="Binder M."/>
            <person name="Bloem J."/>
            <person name="Labutti K."/>
            <person name="Salamov A."/>
            <person name="Andreopoulos B."/>
            <person name="Baker S."/>
            <person name="Barry K."/>
            <person name="Bills G."/>
            <person name="Bluhm B."/>
            <person name="Cannon C."/>
            <person name="Castanera R."/>
            <person name="Culley D."/>
            <person name="Daum C."/>
            <person name="Ezra D."/>
            <person name="Gonzalez J."/>
            <person name="Henrissat B."/>
            <person name="Kuo A."/>
            <person name="Liang C."/>
            <person name="Lipzen A."/>
            <person name="Lutzoni F."/>
            <person name="Magnuson J."/>
            <person name="Mondo S."/>
            <person name="Nolan M."/>
            <person name="Ohm R."/>
            <person name="Pangilinan J."/>
            <person name="Park H.-J."/>
            <person name="Ramirez L."/>
            <person name="Alfaro M."/>
            <person name="Sun H."/>
            <person name="Tritt A."/>
            <person name="Yoshinaga Y."/>
            <person name="Zwiers L.-H."/>
            <person name="Turgeon B."/>
            <person name="Goodwin S."/>
            <person name="Spatafora J."/>
            <person name="Crous P."/>
            <person name="Grigoriev I."/>
        </authorList>
    </citation>
    <scope>NUCLEOTIDE SEQUENCE</scope>
    <source>
        <strain evidence="3">CBS 130266</strain>
    </source>
</reference>
<feature type="compositionally biased region" description="Low complexity" evidence="1">
    <location>
        <begin position="150"/>
        <end position="159"/>
    </location>
</feature>